<feature type="region of interest" description="Disordered" evidence="1">
    <location>
        <begin position="544"/>
        <end position="566"/>
    </location>
</feature>
<feature type="region of interest" description="Disordered" evidence="1">
    <location>
        <begin position="309"/>
        <end position="336"/>
    </location>
</feature>
<sequence>MKHKTGSVLAGAPRHPLLARALAESRSSGRVVLDLSASTPAGINFGDQPALISAALAALAEAGHPLASLSLLGLCEPLRLPEPATLAFLCSCGLSELQLSDVSAKRAEADGAANLLRPAPPTSSGSDSDCEGGGPVVSLADSIRTRGSAMLRFAAALPQLKRLTACSAAFPAADVSALVALSGLEELSLSGAMECAPGPGPTPGRGGPCGRSLASAGRQGPAAVASATYQGLLAALPRLRRLALPMALASQEPSAAYGTRWGAPTAASSLYDSSDDEDCGPDPGLSSGYTSDAGASSVQWTWGGLAGGGGSGGLSGTPTPRRGTPPSAPASARSRSAWRFPPGLEEMTLPLCALNAPLFHALCCEYGSDRYEHGGVCGTEASYGDAAADGASLPYAGLKALHVTCAPGYSSWEGSFLKTEADFAALSRLTGLETLHLALELGAPGGPRRATLLRAAFARLRALPNIRELRISETRLPLCFTVCKPRTSAPPPALADVLGARAPGASSTAGARVRAPPGYSGLSPARIIFPFAAPLPPMPQLSRGLPVASPASERAGAEPPTFSAWSSFSTPASASHAFTSPTHSRGAQTDSACAVLRAMPRPFPSPPPLASAVRLPPQQTRSPFVAPVMQVAVAPEQKLQGSGTGEPPCLPPVAALQPLLSSWPRLQRLTFFSQVVVRVPGPAGADGDRLVFPTSIQELTGGV</sequence>
<dbReference type="EMBL" id="JAEHOE010000101">
    <property type="protein sequence ID" value="KAG2487143.1"/>
    <property type="molecule type" value="Genomic_DNA"/>
</dbReference>
<evidence type="ECO:0000256" key="1">
    <source>
        <dbReference type="SAM" id="MobiDB-lite"/>
    </source>
</evidence>
<accession>A0A835XN60</accession>
<gene>
    <name evidence="2" type="ORF">HYH03_014256</name>
</gene>
<comment type="caution">
    <text evidence="2">The sequence shown here is derived from an EMBL/GenBank/DDBJ whole genome shotgun (WGS) entry which is preliminary data.</text>
</comment>
<organism evidence="2 3">
    <name type="scientific">Edaphochlamys debaryana</name>
    <dbReference type="NCBI Taxonomy" id="47281"/>
    <lineage>
        <taxon>Eukaryota</taxon>
        <taxon>Viridiplantae</taxon>
        <taxon>Chlorophyta</taxon>
        <taxon>core chlorophytes</taxon>
        <taxon>Chlorophyceae</taxon>
        <taxon>CS clade</taxon>
        <taxon>Chlamydomonadales</taxon>
        <taxon>Chlamydomonadales incertae sedis</taxon>
        <taxon>Edaphochlamys</taxon>
    </lineage>
</organism>
<reference evidence="2" key="1">
    <citation type="journal article" date="2020" name="bioRxiv">
        <title>Comparative genomics of Chlamydomonas.</title>
        <authorList>
            <person name="Craig R.J."/>
            <person name="Hasan A.R."/>
            <person name="Ness R.W."/>
            <person name="Keightley P.D."/>
        </authorList>
    </citation>
    <scope>NUCLEOTIDE SEQUENCE</scope>
    <source>
        <strain evidence="2">CCAP 11/70</strain>
    </source>
</reference>
<proteinExistence type="predicted"/>
<dbReference type="OrthoDB" id="550412at2759"/>
<feature type="region of interest" description="Disordered" evidence="1">
    <location>
        <begin position="113"/>
        <end position="133"/>
    </location>
</feature>
<name>A0A835XN60_9CHLO</name>
<evidence type="ECO:0000313" key="2">
    <source>
        <dbReference type="EMBL" id="KAG2487143.1"/>
    </source>
</evidence>
<protein>
    <submittedName>
        <fullName evidence="2">Uncharacterized protein</fullName>
    </submittedName>
</protein>
<keyword evidence="3" id="KW-1185">Reference proteome</keyword>
<dbReference type="Proteomes" id="UP000612055">
    <property type="component" value="Unassembled WGS sequence"/>
</dbReference>
<dbReference type="AlphaFoldDB" id="A0A835XN60"/>
<evidence type="ECO:0000313" key="3">
    <source>
        <dbReference type="Proteomes" id="UP000612055"/>
    </source>
</evidence>
<feature type="region of interest" description="Disordered" evidence="1">
    <location>
        <begin position="267"/>
        <end position="292"/>
    </location>
</feature>
<feature type="compositionally biased region" description="Low complexity" evidence="1">
    <location>
        <begin position="316"/>
        <end position="336"/>
    </location>
</feature>